<accession>A0A8H7EXL8</accession>
<keyword evidence="9" id="KW-1133">Transmembrane helix</keyword>
<evidence type="ECO:0000256" key="2">
    <source>
        <dbReference type="ARBA" id="ARBA00010996"/>
    </source>
</evidence>
<evidence type="ECO:0000256" key="4">
    <source>
        <dbReference type="ARBA" id="ARBA00023008"/>
    </source>
</evidence>
<dbReference type="CDD" id="cd02968">
    <property type="entry name" value="SCO"/>
    <property type="match status" value="1"/>
</dbReference>
<dbReference type="PANTHER" id="PTHR12151">
    <property type="entry name" value="ELECTRON TRANSPORT PROTIN SCO1/SENC FAMILY MEMBER"/>
    <property type="match status" value="1"/>
</dbReference>
<evidence type="ECO:0000256" key="3">
    <source>
        <dbReference type="ARBA" id="ARBA00022980"/>
    </source>
</evidence>
<dbReference type="Proteomes" id="UP000629468">
    <property type="component" value="Unassembled WGS sequence"/>
</dbReference>
<keyword evidence="9" id="KW-0812">Transmembrane</keyword>
<dbReference type="PROSITE" id="PS51352">
    <property type="entry name" value="THIOREDOXIN_2"/>
    <property type="match status" value="1"/>
</dbReference>
<reference evidence="11 12" key="1">
    <citation type="journal article" name="Sci. Rep.">
        <title>Telomere-to-telomere assembled and centromere annotated genomes of the two main subspecies of the button mushroom Agaricus bisporus reveal especially polymorphic chromosome ends.</title>
        <authorList>
            <person name="Sonnenberg A.S.M."/>
            <person name="Sedaghat-Telgerd N."/>
            <person name="Lavrijssen B."/>
            <person name="Ohm R.A."/>
            <person name="Hendrickx P.M."/>
            <person name="Scholtmeijer K."/>
            <person name="Baars J.J.P."/>
            <person name="van Peer A."/>
        </authorList>
    </citation>
    <scope>NUCLEOTIDE SEQUENCE [LARGE SCALE GENOMIC DNA]</scope>
    <source>
        <strain evidence="11 12">H119_p4</strain>
    </source>
</reference>
<evidence type="ECO:0000256" key="6">
    <source>
        <dbReference type="PIRSR" id="PIRSR603782-1"/>
    </source>
</evidence>
<evidence type="ECO:0000313" key="11">
    <source>
        <dbReference type="EMBL" id="KAF7761740.1"/>
    </source>
</evidence>
<feature type="transmembrane region" description="Helical" evidence="9">
    <location>
        <begin position="49"/>
        <end position="68"/>
    </location>
</feature>
<feature type="binding site" evidence="6">
    <location>
        <position position="126"/>
    </location>
    <ligand>
        <name>Cu cation</name>
        <dbReference type="ChEBI" id="CHEBI:23378"/>
    </ligand>
</feature>
<keyword evidence="9" id="KW-0472">Membrane</keyword>
<dbReference type="Gene3D" id="3.30.1490.10">
    <property type="match status" value="1"/>
</dbReference>
<keyword evidence="7" id="KW-1015">Disulfide bond</keyword>
<comment type="similarity">
    <text evidence="2">Belongs to the SCO1/2 family.</text>
</comment>
<evidence type="ECO:0000259" key="10">
    <source>
        <dbReference type="PROSITE" id="PS51352"/>
    </source>
</evidence>
<dbReference type="GO" id="GO:0003735">
    <property type="term" value="F:structural constituent of ribosome"/>
    <property type="evidence" value="ECO:0007669"/>
    <property type="project" value="InterPro"/>
</dbReference>
<dbReference type="GO" id="GO:1990904">
    <property type="term" value="C:ribonucleoprotein complex"/>
    <property type="evidence" value="ECO:0007669"/>
    <property type="project" value="UniProtKB-KW"/>
</dbReference>
<dbReference type="PANTHER" id="PTHR12151:SF5">
    <property type="entry name" value="AT19154P"/>
    <property type="match status" value="1"/>
</dbReference>
<dbReference type="EMBL" id="JABXXO010000013">
    <property type="protein sequence ID" value="KAF7761740.1"/>
    <property type="molecule type" value="Genomic_DNA"/>
</dbReference>
<dbReference type="SUPFAM" id="SSF52833">
    <property type="entry name" value="Thioredoxin-like"/>
    <property type="match status" value="1"/>
</dbReference>
<dbReference type="GO" id="GO:0033617">
    <property type="term" value="P:mitochondrial respiratory chain complex IV assembly"/>
    <property type="evidence" value="ECO:0007669"/>
    <property type="project" value="TreeGrafter"/>
</dbReference>
<keyword evidence="4 6" id="KW-0186">Copper</keyword>
<keyword evidence="6" id="KW-0479">Metal-binding</keyword>
<dbReference type="GO" id="GO:0005840">
    <property type="term" value="C:ribosome"/>
    <property type="evidence" value="ECO:0007669"/>
    <property type="project" value="UniProtKB-KW"/>
</dbReference>
<evidence type="ECO:0000256" key="8">
    <source>
        <dbReference type="SAM" id="MobiDB-lite"/>
    </source>
</evidence>
<dbReference type="InterPro" id="IPR000630">
    <property type="entry name" value="Ribosomal_uS8"/>
</dbReference>
<keyword evidence="5" id="KW-0687">Ribonucleoprotein</keyword>
<evidence type="ECO:0000256" key="9">
    <source>
        <dbReference type="SAM" id="Phobius"/>
    </source>
</evidence>
<feature type="domain" description="Thioredoxin" evidence="10">
    <location>
        <begin position="88"/>
        <end position="253"/>
    </location>
</feature>
<dbReference type="InterPro" id="IPR036249">
    <property type="entry name" value="Thioredoxin-like_sf"/>
</dbReference>
<evidence type="ECO:0000256" key="5">
    <source>
        <dbReference type="ARBA" id="ARBA00023274"/>
    </source>
</evidence>
<evidence type="ECO:0000256" key="1">
    <source>
        <dbReference type="ARBA" id="ARBA00006471"/>
    </source>
</evidence>
<comment type="caution">
    <text evidence="11">The sequence shown here is derived from an EMBL/GenBank/DDBJ whole genome shotgun (WGS) entry which is preliminary data.</text>
</comment>
<feature type="disulfide bond" description="Redox-active" evidence="7">
    <location>
        <begin position="126"/>
        <end position="130"/>
    </location>
</feature>
<dbReference type="InterPro" id="IPR003782">
    <property type="entry name" value="SCO1/SenC"/>
</dbReference>
<dbReference type="Gene3D" id="3.40.30.10">
    <property type="entry name" value="Glutaredoxin"/>
    <property type="match status" value="1"/>
</dbReference>
<feature type="binding site" evidence="6">
    <location>
        <position position="130"/>
    </location>
    <ligand>
        <name>Cu cation</name>
        <dbReference type="ChEBI" id="CHEBI:23378"/>
    </ligand>
</feature>
<protein>
    <recommendedName>
        <fullName evidence="10">Thioredoxin domain-containing protein</fullName>
    </recommendedName>
</protein>
<comment type="similarity">
    <text evidence="1">Belongs to the universal ribosomal protein uS8 family.</text>
</comment>
<feature type="region of interest" description="Disordered" evidence="8">
    <location>
        <begin position="80"/>
        <end position="102"/>
    </location>
</feature>
<organism evidence="11 12">
    <name type="scientific">Agaricus bisporus var. burnettii</name>
    <dbReference type="NCBI Taxonomy" id="192524"/>
    <lineage>
        <taxon>Eukaryota</taxon>
        <taxon>Fungi</taxon>
        <taxon>Dikarya</taxon>
        <taxon>Basidiomycota</taxon>
        <taxon>Agaricomycotina</taxon>
        <taxon>Agaricomycetes</taxon>
        <taxon>Agaricomycetidae</taxon>
        <taxon>Agaricales</taxon>
        <taxon>Agaricineae</taxon>
        <taxon>Agaricaceae</taxon>
        <taxon>Agaricus</taxon>
    </lineage>
</organism>
<evidence type="ECO:0000256" key="7">
    <source>
        <dbReference type="PIRSR" id="PIRSR603782-2"/>
    </source>
</evidence>
<feature type="binding site" evidence="6">
    <location>
        <position position="217"/>
    </location>
    <ligand>
        <name>Cu cation</name>
        <dbReference type="ChEBI" id="CHEBI:23378"/>
    </ligand>
</feature>
<dbReference type="GO" id="GO:0006412">
    <property type="term" value="P:translation"/>
    <property type="evidence" value="ECO:0007669"/>
    <property type="project" value="InterPro"/>
</dbReference>
<sequence>MFSQRALASLARRTYVGGQQTARHGRRNFSQTLKRQSQFGKDRNTIGTLTPASAAVFVATGVGLYFYFRYEKQKLLEEREKERSSRQYGRPQIGGPFSLTRSTGETFTEKDLLGKWSLVYFGFTNCPDICPAELDKVGTILNKLEPALDKTFLPVFISVDPARDTPERVGRYLADFHPAFVGLVGTYEAIKGVCKAYRVYFSTPPNADPQGDYLVDHSIFVYLMDPEGQFVEAFGQNTEADQIAARITEELQNAFRARNARVAVHHSTQNLGILGILLRSGFISSVTRGTFAAPDPAAFHRVSDSQKRIWADLKYRDDLPVLNDMELISKPSHRVFMDLSEIRLICSGRRAQTVKPLGMGEVAVVRTKEKEHEWLEAREALALKLSGEVICRAR</sequence>
<keyword evidence="3" id="KW-0689">Ribosomal protein</keyword>
<dbReference type="GO" id="GO:0005507">
    <property type="term" value="F:copper ion binding"/>
    <property type="evidence" value="ECO:0007669"/>
    <property type="project" value="UniProtKB-ARBA"/>
</dbReference>
<dbReference type="GO" id="GO:0005739">
    <property type="term" value="C:mitochondrion"/>
    <property type="evidence" value="ECO:0007669"/>
    <property type="project" value="GOC"/>
</dbReference>
<dbReference type="Pfam" id="PF00410">
    <property type="entry name" value="Ribosomal_S8"/>
    <property type="match status" value="1"/>
</dbReference>
<gene>
    <name evidence="11" type="ORF">Agabi119p4_9732</name>
</gene>
<dbReference type="FunFam" id="3.40.30.10:FF:000013">
    <property type="entry name" value="Blast:Protein SCO1 homolog, mitochondrial"/>
    <property type="match status" value="1"/>
</dbReference>
<dbReference type="InterPro" id="IPR013766">
    <property type="entry name" value="Thioredoxin_domain"/>
</dbReference>
<dbReference type="SUPFAM" id="SSF56047">
    <property type="entry name" value="Ribosomal protein S8"/>
    <property type="match status" value="1"/>
</dbReference>
<proteinExistence type="inferred from homology"/>
<dbReference type="InterPro" id="IPR035987">
    <property type="entry name" value="Ribosomal_uS8_sf"/>
</dbReference>
<dbReference type="Pfam" id="PF02630">
    <property type="entry name" value="SCO1-SenC"/>
    <property type="match status" value="1"/>
</dbReference>
<name>A0A8H7EXL8_AGABI</name>
<evidence type="ECO:0000313" key="12">
    <source>
        <dbReference type="Proteomes" id="UP000629468"/>
    </source>
</evidence>
<dbReference type="AlphaFoldDB" id="A0A8H7EXL8"/>